<evidence type="ECO:0000313" key="3">
    <source>
        <dbReference type="EMBL" id="CAI3933211.1"/>
    </source>
</evidence>
<evidence type="ECO:0000313" key="4">
    <source>
        <dbReference type="Proteomes" id="UP001154255"/>
    </source>
</evidence>
<sequence>MISSMPSSFANTQHHKTSPSKQTYNTPKAITRNDKPSIVTDSQISIYNAHKDKNNYVIALYTDQPGKALITYDSPTCQANSYGSTSINPKNKSEIEFTSTEDPLCKINFKKTNNNELKIIKETAACTAWHGDFCTFSSISLLTRIYPQ</sequence>
<feature type="compositionally biased region" description="Polar residues" evidence="1">
    <location>
        <begin position="1"/>
        <end position="12"/>
    </location>
</feature>
<proteinExistence type="predicted"/>
<accession>A0A9W4TMV5</accession>
<protein>
    <submittedName>
        <fullName evidence="2">Uncharacterized protein</fullName>
    </submittedName>
</protein>
<name>A0A9W4TMV5_9PROT</name>
<comment type="caution">
    <text evidence="2">The sequence shown here is derived from an EMBL/GenBank/DDBJ whole genome shotgun (WGS) entry which is preliminary data.</text>
</comment>
<reference evidence="2" key="1">
    <citation type="submission" date="2022-10" db="EMBL/GenBank/DDBJ databases">
        <authorList>
            <person name="Botero Cardona J."/>
        </authorList>
    </citation>
    <scope>NUCLEOTIDE SEQUENCE</scope>
    <source>
        <strain evidence="2">LMG 31819</strain>
        <strain evidence="3">R-53529</strain>
    </source>
</reference>
<evidence type="ECO:0000256" key="1">
    <source>
        <dbReference type="SAM" id="MobiDB-lite"/>
    </source>
</evidence>
<evidence type="ECO:0000313" key="5">
    <source>
        <dbReference type="Proteomes" id="UP001154259"/>
    </source>
</evidence>
<feature type="region of interest" description="Disordered" evidence="1">
    <location>
        <begin position="1"/>
        <end position="33"/>
    </location>
</feature>
<dbReference type="AlphaFoldDB" id="A0A9W4TMV5"/>
<organism evidence="2 4">
    <name type="scientific">Commensalibacter communis</name>
    <dbReference type="NCBI Taxonomy" id="2972786"/>
    <lineage>
        <taxon>Bacteria</taxon>
        <taxon>Pseudomonadati</taxon>
        <taxon>Pseudomonadota</taxon>
        <taxon>Alphaproteobacteria</taxon>
        <taxon>Acetobacterales</taxon>
        <taxon>Acetobacteraceae</taxon>
    </lineage>
</organism>
<feature type="compositionally biased region" description="Polar residues" evidence="1">
    <location>
        <begin position="19"/>
        <end position="28"/>
    </location>
</feature>
<dbReference type="EMBL" id="CAMXCM010000001">
    <property type="protein sequence ID" value="CAI3927783.1"/>
    <property type="molecule type" value="Genomic_DNA"/>
</dbReference>
<gene>
    <name evidence="3" type="ORF">R53529_LOCUS653</name>
    <name evidence="2" type="ORF">R53530_LOCUS448</name>
</gene>
<dbReference type="Proteomes" id="UP001154255">
    <property type="component" value="Unassembled WGS sequence"/>
</dbReference>
<dbReference type="Proteomes" id="UP001154259">
    <property type="component" value="Unassembled WGS sequence"/>
</dbReference>
<dbReference type="EMBL" id="CAMXCS010000001">
    <property type="protein sequence ID" value="CAI3933211.1"/>
    <property type="molecule type" value="Genomic_DNA"/>
</dbReference>
<keyword evidence="5" id="KW-1185">Reference proteome</keyword>
<evidence type="ECO:0000313" key="2">
    <source>
        <dbReference type="EMBL" id="CAI3927783.1"/>
    </source>
</evidence>